<name>A0ABY7EBP1_MYAAR</name>
<feature type="region of interest" description="Disordered" evidence="1">
    <location>
        <begin position="137"/>
        <end position="162"/>
    </location>
</feature>
<gene>
    <name evidence="3" type="ORF">MAR_019940</name>
</gene>
<evidence type="ECO:0000313" key="4">
    <source>
        <dbReference type="Proteomes" id="UP001164746"/>
    </source>
</evidence>
<reference evidence="3" key="1">
    <citation type="submission" date="2022-11" db="EMBL/GenBank/DDBJ databases">
        <title>Centuries of genome instability and evolution in soft-shell clam transmissible cancer (bioRxiv).</title>
        <authorList>
            <person name="Hart S.F.M."/>
            <person name="Yonemitsu M.A."/>
            <person name="Giersch R.M."/>
            <person name="Beal B.F."/>
            <person name="Arriagada G."/>
            <person name="Davis B.W."/>
            <person name="Ostrander E.A."/>
            <person name="Goff S.P."/>
            <person name="Metzger M.J."/>
        </authorList>
    </citation>
    <scope>NUCLEOTIDE SEQUENCE</scope>
    <source>
        <strain evidence="3">MELC-2E11</strain>
        <tissue evidence="3">Siphon/mantle</tissue>
    </source>
</reference>
<evidence type="ECO:0000256" key="1">
    <source>
        <dbReference type="SAM" id="MobiDB-lite"/>
    </source>
</evidence>
<feature type="domain" description="DUF4773" evidence="2">
    <location>
        <begin position="6"/>
        <end position="116"/>
    </location>
</feature>
<feature type="compositionally biased region" description="Basic and acidic residues" evidence="1">
    <location>
        <begin position="143"/>
        <end position="154"/>
    </location>
</feature>
<dbReference type="EMBL" id="CP111016">
    <property type="protein sequence ID" value="WAR04571.1"/>
    <property type="molecule type" value="Genomic_DNA"/>
</dbReference>
<proteinExistence type="predicted"/>
<sequence>MKPWTQCIHNSCTSCLGTTLKVNKTFKLQACGTVEYKRGREYLIGLTINGYRTYYHQMRLINRTNVCTPVPGLGKNKSLCFQIYNVRGRRMCTRLLGNALINGKHVNGSIEYGCFRIPCLDQGMSGDNCDVPVENDEDDAVTEEWREPTDKDGMDNDFVIDE</sequence>
<dbReference type="Pfam" id="PF15998">
    <property type="entry name" value="DUF4773"/>
    <property type="match status" value="1"/>
</dbReference>
<dbReference type="Proteomes" id="UP001164746">
    <property type="component" value="Chromosome 5"/>
</dbReference>
<evidence type="ECO:0000259" key="2">
    <source>
        <dbReference type="Pfam" id="PF15998"/>
    </source>
</evidence>
<accession>A0ABY7EBP1</accession>
<dbReference type="InterPro" id="IPR031941">
    <property type="entry name" value="DUF4773"/>
</dbReference>
<evidence type="ECO:0000313" key="3">
    <source>
        <dbReference type="EMBL" id="WAR04571.1"/>
    </source>
</evidence>
<protein>
    <recommendedName>
        <fullName evidence="2">DUF4773 domain-containing protein</fullName>
    </recommendedName>
</protein>
<keyword evidence="4" id="KW-1185">Reference proteome</keyword>
<organism evidence="3 4">
    <name type="scientific">Mya arenaria</name>
    <name type="common">Soft-shell clam</name>
    <dbReference type="NCBI Taxonomy" id="6604"/>
    <lineage>
        <taxon>Eukaryota</taxon>
        <taxon>Metazoa</taxon>
        <taxon>Spiralia</taxon>
        <taxon>Lophotrochozoa</taxon>
        <taxon>Mollusca</taxon>
        <taxon>Bivalvia</taxon>
        <taxon>Autobranchia</taxon>
        <taxon>Heteroconchia</taxon>
        <taxon>Euheterodonta</taxon>
        <taxon>Imparidentia</taxon>
        <taxon>Neoheterodontei</taxon>
        <taxon>Myida</taxon>
        <taxon>Myoidea</taxon>
        <taxon>Myidae</taxon>
        <taxon>Mya</taxon>
    </lineage>
</organism>